<feature type="transmembrane region" description="Helical" evidence="10">
    <location>
        <begin position="91"/>
        <end position="108"/>
    </location>
</feature>
<evidence type="ECO:0000256" key="5">
    <source>
        <dbReference type="ARBA" id="ARBA00022750"/>
    </source>
</evidence>
<reference evidence="11 12" key="1">
    <citation type="journal article" date="2016" name="Nat. Commun.">
        <title>Thousands of microbial genomes shed light on interconnected biogeochemical processes in an aquifer system.</title>
        <authorList>
            <person name="Anantharaman K."/>
            <person name="Brown C.T."/>
            <person name="Hug L.A."/>
            <person name="Sharon I."/>
            <person name="Castelle C.J."/>
            <person name="Probst A.J."/>
            <person name="Thomas B.C."/>
            <person name="Singh A."/>
            <person name="Wilkins M.J."/>
            <person name="Karaoz U."/>
            <person name="Brodie E.L."/>
            <person name="Williams K.H."/>
            <person name="Hubbard S.S."/>
            <person name="Banfield J.F."/>
        </authorList>
    </citation>
    <scope>NUCLEOTIDE SEQUENCE [LARGE SCALE GENOMIC DNA]</scope>
</reference>
<dbReference type="PANTHER" id="PTHR33695:SF1">
    <property type="entry name" value="LIPOPROTEIN SIGNAL PEPTIDASE"/>
    <property type="match status" value="1"/>
</dbReference>
<organism evidence="11 12">
    <name type="scientific">Candidatus Magasanikbacteria bacterium RIFCSPHIGHO2_02_FULL_45_10</name>
    <dbReference type="NCBI Taxonomy" id="1798679"/>
    <lineage>
        <taxon>Bacteria</taxon>
        <taxon>Candidatus Magasanikiibacteriota</taxon>
    </lineage>
</organism>
<keyword evidence="7 10" id="KW-1133">Transmembrane helix</keyword>
<evidence type="ECO:0000256" key="7">
    <source>
        <dbReference type="ARBA" id="ARBA00022989"/>
    </source>
</evidence>
<feature type="transmembrane region" description="Helical" evidence="10">
    <location>
        <begin position="61"/>
        <end position="79"/>
    </location>
</feature>
<evidence type="ECO:0000256" key="2">
    <source>
        <dbReference type="ARBA" id="ARBA00022475"/>
    </source>
</evidence>
<evidence type="ECO:0000313" key="11">
    <source>
        <dbReference type="EMBL" id="OGH69401.1"/>
    </source>
</evidence>
<evidence type="ECO:0000256" key="6">
    <source>
        <dbReference type="ARBA" id="ARBA00022801"/>
    </source>
</evidence>
<dbReference type="PROSITE" id="PS00855">
    <property type="entry name" value="SPASE_II"/>
    <property type="match status" value="1"/>
</dbReference>
<accession>A0A1F6MCN6</accession>
<name>A0A1F6MCN6_9BACT</name>
<keyword evidence="3" id="KW-0645">Protease</keyword>
<dbReference type="PRINTS" id="PR00781">
    <property type="entry name" value="LIPOSIGPTASE"/>
</dbReference>
<proteinExistence type="inferred from homology"/>
<keyword evidence="6" id="KW-0378">Hydrolase</keyword>
<dbReference type="GO" id="GO:0006508">
    <property type="term" value="P:proteolysis"/>
    <property type="evidence" value="ECO:0007669"/>
    <property type="project" value="UniProtKB-KW"/>
</dbReference>
<feature type="transmembrane region" description="Helical" evidence="10">
    <location>
        <begin position="120"/>
        <end position="143"/>
    </location>
</feature>
<keyword evidence="4 10" id="KW-0812">Transmembrane</keyword>
<dbReference type="Pfam" id="PF01252">
    <property type="entry name" value="Peptidase_A8"/>
    <property type="match status" value="1"/>
</dbReference>
<keyword evidence="2" id="KW-1003">Cell membrane</keyword>
<protein>
    <submittedName>
        <fullName evidence="11">Uncharacterized protein</fullName>
    </submittedName>
</protein>
<dbReference type="AlphaFoldDB" id="A0A1F6MCN6"/>
<evidence type="ECO:0000256" key="8">
    <source>
        <dbReference type="ARBA" id="ARBA00023136"/>
    </source>
</evidence>
<feature type="transmembrane region" description="Helical" evidence="10">
    <location>
        <begin position="7"/>
        <end position="24"/>
    </location>
</feature>
<dbReference type="Proteomes" id="UP000176413">
    <property type="component" value="Unassembled WGS sequence"/>
</dbReference>
<evidence type="ECO:0000256" key="1">
    <source>
        <dbReference type="ARBA" id="ARBA00006139"/>
    </source>
</evidence>
<evidence type="ECO:0000256" key="4">
    <source>
        <dbReference type="ARBA" id="ARBA00022692"/>
    </source>
</evidence>
<gene>
    <name evidence="11" type="ORF">A3D53_00910</name>
</gene>
<keyword evidence="8 10" id="KW-0472">Membrane</keyword>
<comment type="similarity">
    <text evidence="1 9">Belongs to the peptidase A8 family.</text>
</comment>
<evidence type="ECO:0000313" key="12">
    <source>
        <dbReference type="Proteomes" id="UP000176413"/>
    </source>
</evidence>
<dbReference type="EMBL" id="MFQA01000001">
    <property type="protein sequence ID" value="OGH69401.1"/>
    <property type="molecule type" value="Genomic_DNA"/>
</dbReference>
<dbReference type="PANTHER" id="PTHR33695">
    <property type="entry name" value="LIPOPROTEIN SIGNAL PEPTIDASE"/>
    <property type="match status" value="1"/>
</dbReference>
<evidence type="ECO:0000256" key="3">
    <source>
        <dbReference type="ARBA" id="ARBA00022670"/>
    </source>
</evidence>
<dbReference type="GO" id="GO:0004190">
    <property type="term" value="F:aspartic-type endopeptidase activity"/>
    <property type="evidence" value="ECO:0007669"/>
    <property type="project" value="UniProtKB-KW"/>
</dbReference>
<dbReference type="GO" id="GO:0016020">
    <property type="term" value="C:membrane"/>
    <property type="evidence" value="ECO:0007669"/>
    <property type="project" value="InterPro"/>
</dbReference>
<comment type="caution">
    <text evidence="11">The sequence shown here is derived from an EMBL/GenBank/DDBJ whole genome shotgun (WGS) entry which is preliminary data.</text>
</comment>
<evidence type="ECO:0000256" key="9">
    <source>
        <dbReference type="RuleBase" id="RU004181"/>
    </source>
</evidence>
<sequence length="152" mass="17445">MTKQRTLLYGIFICGVFIYIDRWFKWQSLHDWSLSVLINSKLGWLPFLNDGVAFGLPVPMAWVKFITVPLIVGMGYFMAREYRRGPNMSEWKLIGFMAVISGAVSNLVDRLVYNKTIDYILIFTGVINLADVIIIAGFLLLYFTHKRLPTAT</sequence>
<dbReference type="InterPro" id="IPR001872">
    <property type="entry name" value="Peptidase_A8"/>
</dbReference>
<evidence type="ECO:0000256" key="10">
    <source>
        <dbReference type="SAM" id="Phobius"/>
    </source>
</evidence>
<keyword evidence="5" id="KW-0064">Aspartyl protease</keyword>